<dbReference type="Pfam" id="PF00027">
    <property type="entry name" value="cNMP_binding"/>
    <property type="match status" value="1"/>
</dbReference>
<evidence type="ECO:0000256" key="3">
    <source>
        <dbReference type="ARBA" id="ARBA00023163"/>
    </source>
</evidence>
<dbReference type="Proteomes" id="UP000473325">
    <property type="component" value="Unassembled WGS sequence"/>
</dbReference>
<keyword evidence="3" id="KW-0804">Transcription</keyword>
<organism evidence="6 7">
    <name type="scientific">Nocardioides flavescens</name>
    <dbReference type="NCBI Taxonomy" id="2691959"/>
    <lineage>
        <taxon>Bacteria</taxon>
        <taxon>Bacillati</taxon>
        <taxon>Actinomycetota</taxon>
        <taxon>Actinomycetes</taxon>
        <taxon>Propionibacteriales</taxon>
        <taxon>Nocardioidaceae</taxon>
        <taxon>Nocardioides</taxon>
    </lineage>
</organism>
<dbReference type="SUPFAM" id="SSF46785">
    <property type="entry name" value="Winged helix' DNA-binding domain"/>
    <property type="match status" value="1"/>
</dbReference>
<dbReference type="Gene3D" id="2.60.120.10">
    <property type="entry name" value="Jelly Rolls"/>
    <property type="match status" value="1"/>
</dbReference>
<dbReference type="RefSeq" id="WP_160878932.1">
    <property type="nucleotide sequence ID" value="NZ_WUEK01000010.1"/>
</dbReference>
<feature type="domain" description="Cyclic nucleotide-binding" evidence="4">
    <location>
        <begin position="5"/>
        <end position="108"/>
    </location>
</feature>
<proteinExistence type="predicted"/>
<keyword evidence="2" id="KW-0238">DNA-binding</keyword>
<dbReference type="PANTHER" id="PTHR24567">
    <property type="entry name" value="CRP FAMILY TRANSCRIPTIONAL REGULATORY PROTEIN"/>
    <property type="match status" value="1"/>
</dbReference>
<evidence type="ECO:0000256" key="2">
    <source>
        <dbReference type="ARBA" id="ARBA00023125"/>
    </source>
</evidence>
<dbReference type="SUPFAM" id="SSF51206">
    <property type="entry name" value="cAMP-binding domain-like"/>
    <property type="match status" value="1"/>
</dbReference>
<dbReference type="InterPro" id="IPR036390">
    <property type="entry name" value="WH_DNA-bd_sf"/>
</dbReference>
<dbReference type="Pfam" id="PF13545">
    <property type="entry name" value="HTH_Crp_2"/>
    <property type="match status" value="1"/>
</dbReference>
<evidence type="ECO:0000259" key="4">
    <source>
        <dbReference type="PROSITE" id="PS50042"/>
    </source>
</evidence>
<dbReference type="CDD" id="cd00038">
    <property type="entry name" value="CAP_ED"/>
    <property type="match status" value="1"/>
</dbReference>
<reference evidence="6 7" key="1">
    <citation type="submission" date="2019-12" db="EMBL/GenBank/DDBJ databases">
        <authorList>
            <person name="Kun Z."/>
        </authorList>
    </citation>
    <scope>NUCLEOTIDE SEQUENCE [LARGE SCALE GENOMIC DNA]</scope>
    <source>
        <strain evidence="6 7">YIM 123512</strain>
    </source>
</reference>
<keyword evidence="1" id="KW-0805">Transcription regulation</keyword>
<dbReference type="GO" id="GO:0005829">
    <property type="term" value="C:cytosol"/>
    <property type="evidence" value="ECO:0007669"/>
    <property type="project" value="TreeGrafter"/>
</dbReference>
<name>A0A6L7EWA3_9ACTN</name>
<dbReference type="PROSITE" id="PS00889">
    <property type="entry name" value="CNMP_BINDING_2"/>
    <property type="match status" value="1"/>
</dbReference>
<dbReference type="PRINTS" id="PR00103">
    <property type="entry name" value="CAMPKINASE"/>
</dbReference>
<dbReference type="PROSITE" id="PS51063">
    <property type="entry name" value="HTH_CRP_2"/>
    <property type="match status" value="1"/>
</dbReference>
<sequence length="218" mass="23958">MPWPLLTSLDETERRELLELARRRSFARHEVVCHAGDPADSLHLVESGRLAVHVSLPSGDSAMINVLGPGDYFGELALLSEDGQRTATITALEPATTRVVTASAFRRLRETRPAVERTLTAFLAGRVDELSQRLIEAMYVGLDRRLYRRLAELCETYGPGEPRVVVPLTQTQLADLTGGTRPTVNQVLQRLAEAGLVSIARGRVEVLDVAALRRRGGL</sequence>
<dbReference type="GO" id="GO:0003677">
    <property type="term" value="F:DNA binding"/>
    <property type="evidence" value="ECO:0007669"/>
    <property type="project" value="UniProtKB-KW"/>
</dbReference>
<dbReference type="AlphaFoldDB" id="A0A6L7EWA3"/>
<keyword evidence="7" id="KW-1185">Reference proteome</keyword>
<dbReference type="InterPro" id="IPR036388">
    <property type="entry name" value="WH-like_DNA-bd_sf"/>
</dbReference>
<evidence type="ECO:0000313" key="7">
    <source>
        <dbReference type="Proteomes" id="UP000473325"/>
    </source>
</evidence>
<dbReference type="InterPro" id="IPR000595">
    <property type="entry name" value="cNMP-bd_dom"/>
</dbReference>
<dbReference type="PROSITE" id="PS50042">
    <property type="entry name" value="CNMP_BINDING_3"/>
    <property type="match status" value="1"/>
</dbReference>
<dbReference type="PANTHER" id="PTHR24567:SF74">
    <property type="entry name" value="HTH-TYPE TRANSCRIPTIONAL REGULATOR ARCR"/>
    <property type="match status" value="1"/>
</dbReference>
<feature type="domain" description="HTH crp-type" evidence="5">
    <location>
        <begin position="140"/>
        <end position="210"/>
    </location>
</feature>
<evidence type="ECO:0000259" key="5">
    <source>
        <dbReference type="PROSITE" id="PS51063"/>
    </source>
</evidence>
<dbReference type="SMART" id="SM00419">
    <property type="entry name" value="HTH_CRP"/>
    <property type="match status" value="1"/>
</dbReference>
<dbReference type="Gene3D" id="1.10.10.10">
    <property type="entry name" value="Winged helix-like DNA-binding domain superfamily/Winged helix DNA-binding domain"/>
    <property type="match status" value="1"/>
</dbReference>
<protein>
    <submittedName>
        <fullName evidence="6">Cyclic nucleotide-binding domain-containing protein</fullName>
    </submittedName>
</protein>
<dbReference type="InterPro" id="IPR018488">
    <property type="entry name" value="cNMP-bd_CS"/>
</dbReference>
<gene>
    <name evidence="6" type="ORF">GRQ65_15685</name>
</gene>
<dbReference type="InterPro" id="IPR012318">
    <property type="entry name" value="HTH_CRP"/>
</dbReference>
<dbReference type="InterPro" id="IPR018490">
    <property type="entry name" value="cNMP-bd_dom_sf"/>
</dbReference>
<dbReference type="InterPro" id="IPR014710">
    <property type="entry name" value="RmlC-like_jellyroll"/>
</dbReference>
<dbReference type="EMBL" id="WUEK01000010">
    <property type="protein sequence ID" value="MXG90990.1"/>
    <property type="molecule type" value="Genomic_DNA"/>
</dbReference>
<dbReference type="GO" id="GO:0003700">
    <property type="term" value="F:DNA-binding transcription factor activity"/>
    <property type="evidence" value="ECO:0007669"/>
    <property type="project" value="TreeGrafter"/>
</dbReference>
<dbReference type="SMART" id="SM00100">
    <property type="entry name" value="cNMP"/>
    <property type="match status" value="1"/>
</dbReference>
<comment type="caution">
    <text evidence="6">The sequence shown here is derived from an EMBL/GenBank/DDBJ whole genome shotgun (WGS) entry which is preliminary data.</text>
</comment>
<dbReference type="InterPro" id="IPR050397">
    <property type="entry name" value="Env_Response_Regulators"/>
</dbReference>
<evidence type="ECO:0000313" key="6">
    <source>
        <dbReference type="EMBL" id="MXG90990.1"/>
    </source>
</evidence>
<accession>A0A6L7EWA3</accession>
<evidence type="ECO:0000256" key="1">
    <source>
        <dbReference type="ARBA" id="ARBA00023015"/>
    </source>
</evidence>